<reference evidence="1 2" key="1">
    <citation type="submission" date="2016-01" db="EMBL/GenBank/DDBJ databases">
        <title>Isolation and characterization of bacteriophages from East Africa Rift Valley soda lakes.</title>
        <authorList>
            <person name="van Zyl L.J."/>
            <person name="Nemavhulani S."/>
            <person name="Cowan D.A."/>
            <person name="Trindade M.I."/>
        </authorList>
    </citation>
    <scope>NUCLEOTIDE SEQUENCE [LARGE SCALE GENOMIC DNA]</scope>
</reference>
<proteinExistence type="predicted"/>
<organism evidence="1 2">
    <name type="scientific">Bacillus phage Shbh1</name>
    <dbReference type="NCBI Taxonomy" id="1796992"/>
    <lineage>
        <taxon>Viruses</taxon>
        <taxon>Duplodnaviria</taxon>
        <taxon>Heunggongvirae</taxon>
        <taxon>Uroviricota</taxon>
        <taxon>Caudoviricetes</taxon>
        <taxon>Herelleviridae</taxon>
        <taxon>Bastillevirinae</taxon>
        <taxon>Shalavirus</taxon>
        <taxon>Shalavirus Shbh1</taxon>
    </lineage>
</organism>
<evidence type="ECO:0000313" key="2">
    <source>
        <dbReference type="Proteomes" id="UP000201588"/>
    </source>
</evidence>
<dbReference type="EMBL" id="KU640380">
    <property type="protein sequence ID" value="AMQ66644.1"/>
    <property type="molecule type" value="Genomic_DNA"/>
</dbReference>
<dbReference type="RefSeq" id="YP_009275334.1">
    <property type="nucleotide sequence ID" value="NC_030925.1"/>
</dbReference>
<evidence type="ECO:0000313" key="1">
    <source>
        <dbReference type="EMBL" id="AMQ66644.1"/>
    </source>
</evidence>
<dbReference type="KEGG" id="vg:28799529"/>
<protein>
    <submittedName>
        <fullName evidence="1">Uncharacterized protein</fullName>
    </submittedName>
</protein>
<keyword evidence="2" id="KW-1185">Reference proteome</keyword>
<dbReference type="GeneID" id="28799529"/>
<dbReference type="Proteomes" id="UP000201588">
    <property type="component" value="Segment"/>
</dbReference>
<accession>A0A142F1I7</accession>
<sequence length="89" mass="10392">MRKLVLRGPGYFVMAGKEEAWKYSEGAIFRCSRLEQADSLVDDLKKEGYTQFHITKEVKRLHTLSTLEETLVVFEEGEELVGHFQKREK</sequence>
<name>A0A142F1I7_9CAUD</name>